<protein>
    <submittedName>
        <fullName evidence="1">Uncharacterized protein</fullName>
    </submittedName>
</protein>
<proteinExistence type="predicted"/>
<dbReference type="KEGG" id="shp:Sput200_1728"/>
<dbReference type="Proteomes" id="UP000008209">
    <property type="component" value="Chromosome"/>
</dbReference>
<dbReference type="OrthoDB" id="6267703at2"/>
<accession>E6XI83</accession>
<organism evidence="1 2">
    <name type="scientific">Shewanella putrefaciens (strain 200)</name>
    <dbReference type="NCBI Taxonomy" id="399804"/>
    <lineage>
        <taxon>Bacteria</taxon>
        <taxon>Pseudomonadati</taxon>
        <taxon>Pseudomonadota</taxon>
        <taxon>Gammaproteobacteria</taxon>
        <taxon>Alteromonadales</taxon>
        <taxon>Shewanellaceae</taxon>
        <taxon>Shewanella</taxon>
    </lineage>
</organism>
<evidence type="ECO:0000313" key="1">
    <source>
        <dbReference type="EMBL" id="ADV54187.1"/>
    </source>
</evidence>
<reference evidence="1 2" key="1">
    <citation type="submission" date="2011-01" db="EMBL/GenBank/DDBJ databases">
        <title>Complete sequence of Shewanella putrefaciens 200.</title>
        <authorList>
            <consortium name="US DOE Joint Genome Institute"/>
            <person name="Lucas S."/>
            <person name="Copeland A."/>
            <person name="Lapidus A."/>
            <person name="Cheng J.-F."/>
            <person name="Bruce D."/>
            <person name="Goodwin L."/>
            <person name="Pitluck S."/>
            <person name="Munk A.C."/>
            <person name="Detter J.C."/>
            <person name="Han C."/>
            <person name="Tapia R."/>
            <person name="Land M."/>
            <person name="Hauser L."/>
            <person name="Chang Y.-J."/>
            <person name="Jeffries C."/>
            <person name="Kyrpides N."/>
            <person name="Ivanova N."/>
            <person name="Mikhailova N."/>
            <person name="Kolker E."/>
            <person name="Lawrence C."/>
            <person name="McCue L.A."/>
            <person name="DiChristina T."/>
            <person name="Nealson K."/>
            <person name="Fredrickson J.K."/>
            <person name="Woyke T."/>
        </authorList>
    </citation>
    <scope>NUCLEOTIDE SEQUENCE [LARGE SCALE GENOMIC DNA]</scope>
    <source>
        <strain evidence="1 2">200</strain>
    </source>
</reference>
<sequence>MTTLKDLLNHLKTEHQITSAAELAALLAQDEALVQQIKQADAQYWVNFNKQTFDGWYCVATPSNASYHVYYQERGQNCWGEEVFSDQHLAIATVIFDSGLFHSE</sequence>
<gene>
    <name evidence="1" type="ordered locus">Sput200_1728</name>
</gene>
<evidence type="ECO:0000313" key="2">
    <source>
        <dbReference type="Proteomes" id="UP000008209"/>
    </source>
</evidence>
<dbReference type="HOGENOM" id="CLU_2234738_0_0_6"/>
<dbReference type="EMBL" id="CP002457">
    <property type="protein sequence ID" value="ADV54187.1"/>
    <property type="molecule type" value="Genomic_DNA"/>
</dbReference>
<dbReference type="AlphaFoldDB" id="E6XI83"/>
<name>E6XI83_SHEP2</name>
<dbReference type="PATRIC" id="fig|399804.5.peg.1780"/>